<protein>
    <submittedName>
        <fullName evidence="3">Tubulin-specific chaperone A</fullName>
    </submittedName>
</protein>
<evidence type="ECO:0000313" key="2">
    <source>
        <dbReference type="Proteomes" id="UP000050761"/>
    </source>
</evidence>
<reference evidence="1 2" key="1">
    <citation type="submission" date="2018-11" db="EMBL/GenBank/DDBJ databases">
        <authorList>
            <consortium name="Pathogen Informatics"/>
        </authorList>
    </citation>
    <scope>NUCLEOTIDE SEQUENCE [LARGE SCALE GENOMIC DNA]</scope>
</reference>
<keyword evidence="2" id="KW-1185">Reference proteome</keyword>
<dbReference type="AlphaFoldDB" id="A0A183GUQ7"/>
<dbReference type="Proteomes" id="UP000050761">
    <property type="component" value="Unassembled WGS sequence"/>
</dbReference>
<name>A0A183GUQ7_HELPZ</name>
<organism evidence="2 3">
    <name type="scientific">Heligmosomoides polygyrus</name>
    <name type="common">Parasitic roundworm</name>
    <dbReference type="NCBI Taxonomy" id="6339"/>
    <lineage>
        <taxon>Eukaryota</taxon>
        <taxon>Metazoa</taxon>
        <taxon>Ecdysozoa</taxon>
        <taxon>Nematoda</taxon>
        <taxon>Chromadorea</taxon>
        <taxon>Rhabditida</taxon>
        <taxon>Rhabditina</taxon>
        <taxon>Rhabditomorpha</taxon>
        <taxon>Strongyloidea</taxon>
        <taxon>Heligmosomidae</taxon>
        <taxon>Heligmosomoides</taxon>
    </lineage>
</organism>
<evidence type="ECO:0000313" key="1">
    <source>
        <dbReference type="EMBL" id="VDP57519.1"/>
    </source>
</evidence>
<dbReference type="EMBL" id="UZAH01039948">
    <property type="protein sequence ID" value="VDP57519.1"/>
    <property type="molecule type" value="Genomic_DNA"/>
</dbReference>
<accession>A0A183GUQ7</accession>
<accession>A0A3P8IJS4</accession>
<dbReference type="WBParaSite" id="HPBE_0002642701-mRNA-1">
    <property type="protein sequence ID" value="HPBE_0002642701-mRNA-1"/>
    <property type="gene ID" value="HPBE_0002642701"/>
</dbReference>
<sequence>MKHHKLALKIATLKEEKEVVEAAVQKLAQEFDSLPEQVKTSELRICEDYIASTWDIVGEVEELIVAMEEMRIELQTSLEEESAKGKETLGCGLDPLSMCLLVSSCCCLPLHVDG</sequence>
<proteinExistence type="predicted"/>
<gene>
    <name evidence="1" type="ORF">HPBE_LOCUS26426</name>
</gene>
<evidence type="ECO:0000313" key="3">
    <source>
        <dbReference type="WBParaSite" id="HPBE_0002642701-mRNA-1"/>
    </source>
</evidence>
<reference evidence="3" key="2">
    <citation type="submission" date="2019-09" db="UniProtKB">
        <authorList>
            <consortium name="WormBaseParasite"/>
        </authorList>
    </citation>
    <scope>IDENTIFICATION</scope>
</reference>